<dbReference type="Gene3D" id="2.150.10.10">
    <property type="entry name" value="Serralysin-like metalloprotease, C-terminal"/>
    <property type="match status" value="2"/>
</dbReference>
<feature type="domain" description="Trimeric autotransporter adhesin YadA-like head" evidence="1">
    <location>
        <begin position="77"/>
        <end position="99"/>
    </location>
</feature>
<feature type="domain" description="ESPR" evidence="3">
    <location>
        <begin position="1"/>
        <end position="32"/>
    </location>
</feature>
<evidence type="ECO:0000313" key="4">
    <source>
        <dbReference type="EMBL" id="TCP16861.1"/>
    </source>
</evidence>
<evidence type="ECO:0000259" key="3">
    <source>
        <dbReference type="Pfam" id="PF13018"/>
    </source>
</evidence>
<dbReference type="RefSeq" id="WP_132501616.1">
    <property type="nucleotide sequence ID" value="NZ_SLXJ01000009.1"/>
</dbReference>
<comment type="caution">
    <text evidence="4">The sequence shown here is derived from an EMBL/GenBank/DDBJ whole genome shotgun (WGS) entry which is preliminary data.</text>
</comment>
<dbReference type="Pfam" id="PF05658">
    <property type="entry name" value="YadA_head"/>
    <property type="match status" value="2"/>
</dbReference>
<feature type="domain" description="Trimeric autotransporter adhesin YadA-like head" evidence="1">
    <location>
        <begin position="119"/>
        <end position="141"/>
    </location>
</feature>
<dbReference type="Gene3D" id="3.90.1780.10">
    <property type="entry name" value="Trimeric adhesin"/>
    <property type="match status" value="1"/>
</dbReference>
<feature type="domain" description="Trimeric autotransporter adhesin YadA-like stalk" evidence="2">
    <location>
        <begin position="209"/>
        <end position="232"/>
    </location>
</feature>
<sequence length="961" mass="101890">MNKIFKVIFNQSTQTWTVVSELAKSATKVKSQITLFVLFTLYSEMAWGVEIFNNKEGSGNADHHIVAWGTSSSAFAGAVALGHQARANIREGIAIGYNSNIAGDHTMAIGSGASTAYDKSLALGYKASAASDGGVALGSESKAARFSLYGRNGAGISNSKITVSAGNRVSQVWAPSGVDYKDIQKTTINTKGAVSVGVSDGEGFAFTRQIINVAAGSADTDAANIAQVRAVAGIQRKYQGDDNRAVSLNLGGMLKIIGGNTQNITGIGTSSYKNIETKRNNNNGIEIYLKKDIKVESIQSKTADIKQQLSVGNNSSVTITKAGIVAPKITFGSGQNSTNAPFFQANGNDIKLGLGNSNTAVKLTNLAEGQINQNSTDAVTGKQLYEVKEEIKQYQANPPGTDFKVDADNEDEQTQKLGKKLSINGSQNITTKVLSSGENNEIIVNLDEELTGLQSIETEDLYVNDELEANNLTVNKTATIKQLTATKGNISNLVANTAEIKEKLTAKTLEVKARANIHLLKSMLGEIETVVSQLVKSDRVEAKNLKATEAKINTATIDNLTTTHTINAQNGVDLGKQGSGTVDGSSTKAVSGSKVYDFVTKQVNNVGFKIQKGGQDVSTVLKDNIVNFADGTLTTVSVDGQDKTTTVKYNVVTHEISSDNQGKAQLQGNRADSKGVAKAVEVVEAVNNASIFLKANEETTQGERIKNGESITVKQGNNIVVERQDSRITVKTVDSPVFKDITADSLTTSQLEAEEAKIVNAEIDDVDVNTLTVNEKANITKLNVSDSANFEGKLTAKTAQVSDNLTVNGKTITNELEVKKGAKIKGGLKSDMVTTDFLNVSRLANLADTVTKDLITRGTAEFKGPATFRKAVQFDRNINVNGSINAQTVNVADLLNAAKAKIVTAEITDLTTKAILTAEKGVLLNTDGSGSGNVAANDHKAVSGDKVYNFVTQQVNNAGFK</sequence>
<dbReference type="Pfam" id="PF13018">
    <property type="entry name" value="ESPR"/>
    <property type="match status" value="1"/>
</dbReference>
<keyword evidence="5" id="KW-1185">Reference proteome</keyword>
<dbReference type="InterPro" id="IPR008635">
    <property type="entry name" value="Coiled_stalk_dom"/>
</dbReference>
<dbReference type="InterPro" id="IPR024973">
    <property type="entry name" value="ESPR"/>
</dbReference>
<dbReference type="Proteomes" id="UP000295537">
    <property type="component" value="Unassembled WGS sequence"/>
</dbReference>
<accession>A0A4R2N7H5</accession>
<evidence type="ECO:0000259" key="1">
    <source>
        <dbReference type="Pfam" id="PF05658"/>
    </source>
</evidence>
<name>A0A4R2N7H5_9PAST</name>
<dbReference type="EMBL" id="SLXJ01000009">
    <property type="protein sequence ID" value="TCP16861.1"/>
    <property type="molecule type" value="Genomic_DNA"/>
</dbReference>
<organism evidence="4 5">
    <name type="scientific">Nicoletella semolina</name>
    <dbReference type="NCBI Taxonomy" id="271160"/>
    <lineage>
        <taxon>Bacteria</taxon>
        <taxon>Pseudomonadati</taxon>
        <taxon>Pseudomonadota</taxon>
        <taxon>Gammaproteobacteria</taxon>
        <taxon>Pasteurellales</taxon>
        <taxon>Pasteurellaceae</taxon>
        <taxon>Nicoletella</taxon>
    </lineage>
</organism>
<gene>
    <name evidence="4" type="ORF">EV693_10979</name>
</gene>
<reference evidence="4 5" key="1">
    <citation type="submission" date="2019-03" db="EMBL/GenBank/DDBJ databases">
        <title>Genomic Encyclopedia of Type Strains, Phase IV (KMG-IV): sequencing the most valuable type-strain genomes for metagenomic binning, comparative biology and taxonomic classification.</title>
        <authorList>
            <person name="Goeker M."/>
        </authorList>
    </citation>
    <scope>NUCLEOTIDE SEQUENCE [LARGE SCALE GENOMIC DNA]</scope>
    <source>
        <strain evidence="4 5">DSM 16380</strain>
    </source>
</reference>
<dbReference type="InterPro" id="IPR008640">
    <property type="entry name" value="Adhesin_Head_dom"/>
</dbReference>
<dbReference type="AlphaFoldDB" id="A0A4R2N7H5"/>
<dbReference type="Pfam" id="PF05662">
    <property type="entry name" value="YadA_stalk"/>
    <property type="match status" value="2"/>
</dbReference>
<dbReference type="InterPro" id="IPR011049">
    <property type="entry name" value="Serralysin-like_metalloprot_C"/>
</dbReference>
<evidence type="ECO:0000313" key="5">
    <source>
        <dbReference type="Proteomes" id="UP000295537"/>
    </source>
</evidence>
<feature type="non-terminal residue" evidence="4">
    <location>
        <position position="961"/>
    </location>
</feature>
<protein>
    <submittedName>
        <fullName evidence="4">Type V secretion system putative substrate protein</fullName>
    </submittedName>
</protein>
<dbReference type="OrthoDB" id="5677425at2"/>
<evidence type="ECO:0000259" key="2">
    <source>
        <dbReference type="Pfam" id="PF05662"/>
    </source>
</evidence>
<dbReference type="SUPFAM" id="SSF101967">
    <property type="entry name" value="Adhesin YadA, collagen-binding domain"/>
    <property type="match status" value="1"/>
</dbReference>
<dbReference type="InterPro" id="IPR037174">
    <property type="entry name" value="Trimeric_adhesin"/>
</dbReference>
<proteinExistence type="predicted"/>
<feature type="domain" description="Trimeric autotransporter adhesin YadA-like stalk" evidence="2">
    <location>
        <begin position="362"/>
        <end position="394"/>
    </location>
</feature>
<dbReference type="GO" id="GO:0019867">
    <property type="term" value="C:outer membrane"/>
    <property type="evidence" value="ECO:0007669"/>
    <property type="project" value="InterPro"/>
</dbReference>